<name>A0A8J3B5C1_9ACTN</name>
<reference evidence="2" key="2">
    <citation type="submission" date="2020-09" db="EMBL/GenBank/DDBJ databases">
        <authorList>
            <person name="Sun Q."/>
            <person name="Ohkuma M."/>
        </authorList>
    </citation>
    <scope>NUCLEOTIDE SEQUENCE</scope>
    <source>
        <strain evidence="2">JCM 3090</strain>
    </source>
</reference>
<dbReference type="Proteomes" id="UP000649739">
    <property type="component" value="Unassembled WGS sequence"/>
</dbReference>
<keyword evidence="1" id="KW-0812">Transmembrane</keyword>
<organism evidence="2 3">
    <name type="scientific">Pilimelia anulata</name>
    <dbReference type="NCBI Taxonomy" id="53371"/>
    <lineage>
        <taxon>Bacteria</taxon>
        <taxon>Bacillati</taxon>
        <taxon>Actinomycetota</taxon>
        <taxon>Actinomycetes</taxon>
        <taxon>Micromonosporales</taxon>
        <taxon>Micromonosporaceae</taxon>
        <taxon>Pilimelia</taxon>
    </lineage>
</organism>
<feature type="transmembrane region" description="Helical" evidence="1">
    <location>
        <begin position="83"/>
        <end position="105"/>
    </location>
</feature>
<keyword evidence="1" id="KW-1133">Transmembrane helix</keyword>
<evidence type="ECO:0000256" key="1">
    <source>
        <dbReference type="SAM" id="Phobius"/>
    </source>
</evidence>
<dbReference type="RefSeq" id="WP_189169007.1">
    <property type="nucleotide sequence ID" value="NZ_BMQB01000002.1"/>
</dbReference>
<feature type="transmembrane region" description="Helical" evidence="1">
    <location>
        <begin position="6"/>
        <end position="26"/>
    </location>
</feature>
<proteinExistence type="predicted"/>
<dbReference type="AlphaFoldDB" id="A0A8J3B5C1"/>
<sequence>MDDRLALYLLHPAITIGTTVLVGRTLSRNGLVFLADVLADGALAAALNRLLLAGFYLITIGYVTVTMGPTGSLSSAADVLLALAGRVGPVLIVLGLLHLLNVFALSRYRRTRLRRLAAVHLPRPLPPPPPGWPGARPGRAGTPA</sequence>
<evidence type="ECO:0000313" key="3">
    <source>
        <dbReference type="Proteomes" id="UP000649739"/>
    </source>
</evidence>
<gene>
    <name evidence="2" type="ORF">GCM10010123_11710</name>
</gene>
<dbReference type="EMBL" id="BMQB01000002">
    <property type="protein sequence ID" value="GGJ83659.1"/>
    <property type="molecule type" value="Genomic_DNA"/>
</dbReference>
<reference evidence="2" key="1">
    <citation type="journal article" date="2014" name="Int. J. Syst. Evol. Microbiol.">
        <title>Complete genome sequence of Corynebacterium casei LMG S-19264T (=DSM 44701T), isolated from a smear-ripened cheese.</title>
        <authorList>
            <consortium name="US DOE Joint Genome Institute (JGI-PGF)"/>
            <person name="Walter F."/>
            <person name="Albersmeier A."/>
            <person name="Kalinowski J."/>
            <person name="Ruckert C."/>
        </authorList>
    </citation>
    <scope>NUCLEOTIDE SEQUENCE</scope>
    <source>
        <strain evidence="2">JCM 3090</strain>
    </source>
</reference>
<keyword evidence="1" id="KW-0472">Membrane</keyword>
<keyword evidence="3" id="KW-1185">Reference proteome</keyword>
<comment type="caution">
    <text evidence="2">The sequence shown here is derived from an EMBL/GenBank/DDBJ whole genome shotgun (WGS) entry which is preliminary data.</text>
</comment>
<feature type="transmembrane region" description="Helical" evidence="1">
    <location>
        <begin position="38"/>
        <end position="63"/>
    </location>
</feature>
<accession>A0A8J3B5C1</accession>
<evidence type="ECO:0000313" key="2">
    <source>
        <dbReference type="EMBL" id="GGJ83659.1"/>
    </source>
</evidence>
<protein>
    <submittedName>
        <fullName evidence="2">Uncharacterized protein</fullName>
    </submittedName>
</protein>